<gene>
    <name evidence="1" type="ORF">TM448A09726_0004</name>
</gene>
<sequence>MLRAKVTTKKIDGKESTIGYIDLVITKAELEELVFEKLKEERPSEMHTVIDISGSSLPKTKSLEEVSDLISQVNRVLYKWMDDTRVCFTNYEDRKNLYNAYWQEIVDIVKQSLTKGNKGE</sequence>
<protein>
    <submittedName>
        <fullName evidence="1">Uncharacterized protein</fullName>
    </submittedName>
</protein>
<accession>A0A6H2A6S0</accession>
<name>A0A6H2A6S0_9ZZZZ</name>
<evidence type="ECO:0000313" key="1">
    <source>
        <dbReference type="EMBL" id="QJA55307.1"/>
    </source>
</evidence>
<reference evidence="1" key="1">
    <citation type="submission" date="2020-03" db="EMBL/GenBank/DDBJ databases">
        <title>The deep terrestrial virosphere.</title>
        <authorList>
            <person name="Holmfeldt K."/>
            <person name="Nilsson E."/>
            <person name="Simone D."/>
            <person name="Lopez-Fernandez M."/>
            <person name="Wu X."/>
            <person name="de Brujin I."/>
            <person name="Lundin D."/>
            <person name="Andersson A."/>
            <person name="Bertilsson S."/>
            <person name="Dopson M."/>
        </authorList>
    </citation>
    <scope>NUCLEOTIDE SEQUENCE</scope>
    <source>
        <strain evidence="1">TM448A09726</strain>
    </source>
</reference>
<dbReference type="EMBL" id="MT144587">
    <property type="protein sequence ID" value="QJA55307.1"/>
    <property type="molecule type" value="Genomic_DNA"/>
</dbReference>
<proteinExistence type="predicted"/>
<dbReference type="AlphaFoldDB" id="A0A6H2A6S0"/>
<organism evidence="1">
    <name type="scientific">viral metagenome</name>
    <dbReference type="NCBI Taxonomy" id="1070528"/>
    <lineage>
        <taxon>unclassified sequences</taxon>
        <taxon>metagenomes</taxon>
        <taxon>organismal metagenomes</taxon>
    </lineage>
</organism>